<dbReference type="SMART" id="SM00857">
    <property type="entry name" value="Resolvase"/>
    <property type="match status" value="1"/>
</dbReference>
<dbReference type="eggNOG" id="COG1961">
    <property type="taxonomic scope" value="Bacteria"/>
</dbReference>
<dbReference type="InterPro" id="IPR006119">
    <property type="entry name" value="Resolv_N"/>
</dbReference>
<dbReference type="GO" id="GO:0000150">
    <property type="term" value="F:DNA strand exchange activity"/>
    <property type="evidence" value="ECO:0007669"/>
    <property type="project" value="InterPro"/>
</dbReference>
<dbReference type="InterPro" id="IPR050639">
    <property type="entry name" value="SSR_resolvase"/>
</dbReference>
<dbReference type="AlphaFoldDB" id="K8PT14"/>
<dbReference type="SUPFAM" id="SSF53041">
    <property type="entry name" value="Resolvase-like"/>
    <property type="match status" value="1"/>
</dbReference>
<dbReference type="PANTHER" id="PTHR30461:SF23">
    <property type="entry name" value="DNA RECOMBINASE-RELATED"/>
    <property type="match status" value="1"/>
</dbReference>
<dbReference type="Gene3D" id="3.90.1750.20">
    <property type="entry name" value="Putative Large Serine Recombinase, Chain B, Domain 2"/>
    <property type="match status" value="1"/>
</dbReference>
<evidence type="ECO:0000313" key="2">
    <source>
        <dbReference type="EMBL" id="EKS41518.1"/>
    </source>
</evidence>
<dbReference type="GO" id="GO:0003677">
    <property type="term" value="F:DNA binding"/>
    <property type="evidence" value="ECO:0007669"/>
    <property type="project" value="InterPro"/>
</dbReference>
<evidence type="ECO:0000259" key="1">
    <source>
        <dbReference type="PROSITE" id="PS51737"/>
    </source>
</evidence>
<dbReference type="Pfam" id="PF00239">
    <property type="entry name" value="Resolvase"/>
    <property type="match status" value="1"/>
</dbReference>
<reference evidence="2 3" key="1">
    <citation type="submission" date="2012-04" db="EMBL/GenBank/DDBJ databases">
        <title>The Genome Sequence of Afipia broomeae ATCC 49717.</title>
        <authorList>
            <consortium name="The Broad Institute Genome Sequencing Platform"/>
            <person name="Earl A."/>
            <person name="Ward D."/>
            <person name="Feldgarden M."/>
            <person name="Gevers D."/>
            <person name="Huys G."/>
            <person name="Walker B."/>
            <person name="Young S.K."/>
            <person name="Zeng Q."/>
            <person name="Gargeya S."/>
            <person name="Fitzgerald M."/>
            <person name="Haas B."/>
            <person name="Abouelleil A."/>
            <person name="Alvarado L."/>
            <person name="Arachchi H.M."/>
            <person name="Berlin A."/>
            <person name="Chapman S.B."/>
            <person name="Goldberg J."/>
            <person name="Griggs A."/>
            <person name="Gujja S."/>
            <person name="Hansen M."/>
            <person name="Howarth C."/>
            <person name="Imamovic A."/>
            <person name="Larimer J."/>
            <person name="McCowen C."/>
            <person name="Montmayeur A."/>
            <person name="Murphy C."/>
            <person name="Neiman D."/>
            <person name="Pearson M."/>
            <person name="Priest M."/>
            <person name="Roberts A."/>
            <person name="Saif S."/>
            <person name="Shea T."/>
            <person name="Sisk P."/>
            <person name="Sykes S."/>
            <person name="Wortman J."/>
            <person name="Nusbaum C."/>
            <person name="Birren B."/>
        </authorList>
    </citation>
    <scope>NUCLEOTIDE SEQUENCE [LARGE SCALE GENOMIC DNA]</scope>
    <source>
        <strain evidence="2 3">ATCC 49717</strain>
    </source>
</reference>
<dbReference type="InterPro" id="IPR038109">
    <property type="entry name" value="DNA_bind_recomb_sf"/>
</dbReference>
<organism evidence="2 3">
    <name type="scientific">Afipia broomeae ATCC 49717</name>
    <dbReference type="NCBI Taxonomy" id="883078"/>
    <lineage>
        <taxon>Bacteria</taxon>
        <taxon>Pseudomonadati</taxon>
        <taxon>Pseudomonadota</taxon>
        <taxon>Alphaproteobacteria</taxon>
        <taxon>Hyphomicrobiales</taxon>
        <taxon>Nitrobacteraceae</taxon>
        <taxon>Afipia</taxon>
    </lineage>
</organism>
<protein>
    <recommendedName>
        <fullName evidence="1">Recombinase domain-containing protein</fullName>
    </recommendedName>
</protein>
<dbReference type="FunFam" id="3.40.50.1390:FF:000008">
    <property type="entry name" value="DNA recombinase"/>
    <property type="match status" value="1"/>
</dbReference>
<dbReference type="Proteomes" id="UP000001096">
    <property type="component" value="Unassembled WGS sequence"/>
</dbReference>
<dbReference type="HOGENOM" id="CLU_522558_0_0_5"/>
<feature type="domain" description="Recombinase" evidence="1">
    <location>
        <begin position="187"/>
        <end position="298"/>
    </location>
</feature>
<name>K8PT14_9BRAD</name>
<gene>
    <name evidence="2" type="ORF">HMPREF9695_00610</name>
</gene>
<dbReference type="PATRIC" id="fig|883078.3.peg.629"/>
<dbReference type="PANTHER" id="PTHR30461">
    <property type="entry name" value="DNA-INVERTASE FROM LAMBDOID PROPHAGE"/>
    <property type="match status" value="1"/>
</dbReference>
<dbReference type="RefSeq" id="WP_006019318.1">
    <property type="nucleotide sequence ID" value="NZ_KB375282.1"/>
</dbReference>
<evidence type="ECO:0000313" key="3">
    <source>
        <dbReference type="Proteomes" id="UP000001096"/>
    </source>
</evidence>
<dbReference type="InterPro" id="IPR036162">
    <property type="entry name" value="Resolvase-like_N_sf"/>
</dbReference>
<keyword evidence="3" id="KW-1185">Reference proteome</keyword>
<accession>K8PT14</accession>
<dbReference type="InterPro" id="IPR011109">
    <property type="entry name" value="DNA_bind_recombinase_dom"/>
</dbReference>
<dbReference type="PROSITE" id="PS51737">
    <property type="entry name" value="RECOMBINASE_DNA_BIND"/>
    <property type="match status" value="1"/>
</dbReference>
<comment type="caution">
    <text evidence="2">The sequence shown here is derived from an EMBL/GenBank/DDBJ whole genome shotgun (WGS) entry which is preliminary data.</text>
</comment>
<dbReference type="Pfam" id="PF07508">
    <property type="entry name" value="Recombinase"/>
    <property type="match status" value="1"/>
</dbReference>
<dbReference type="EMBL" id="AGWX01000001">
    <property type="protein sequence ID" value="EKS41518.1"/>
    <property type="molecule type" value="Genomic_DNA"/>
</dbReference>
<sequence>MLSPENSAAQYVRMSTDMQSYSIANQSDAILIYAARRGLTIVRSYEDVGRSGVRLDGRAGLQALLSDVCSGRADYKTVLVYDVSRWGRFQDSDESAHYEYLCRQAGVNVEYCAEQFENDGSLTAALLKNIKRAMAGEYSRELSVKVQTAKIRLAVKGFHLGAPPGYGLRRMLVDEHRTLKGELRRGQWKNIQSDHVILIPGPPNELATIERIYEMFLDQELDVRKIAEQLTTEGIPAASGGPWTYNTVRAVLSHEKYIGTAVYSVTSKPIGKKWQRNPKKDWVRYEDAFEAVVPKDRFKKASERLEQLAQPLTTNWMLDCLTALWCQREHLSSEIINESKIAPSCHTYQAYFGSLSKAYHLICFRNRESLGYNADLRKQIISEMKAEIIRRGGTVEVFPWNKHVIVNAELRVSIFISRLKNTGPRIWQFGYRSGTKPDIVVGARIMRRGGRVEDYFILPFMLLPHGAWITTSASSGARLDRFRTNNLEPLYQLCARTKAVAPQW</sequence>
<dbReference type="Gene3D" id="3.40.50.1390">
    <property type="entry name" value="Resolvase, N-terminal catalytic domain"/>
    <property type="match status" value="1"/>
</dbReference>
<dbReference type="CDD" id="cd00338">
    <property type="entry name" value="Ser_Recombinase"/>
    <property type="match status" value="1"/>
</dbReference>
<proteinExistence type="predicted"/>